<protein>
    <submittedName>
        <fullName evidence="8">WD_REPEATS_REGION domain-containing protein</fullName>
    </submittedName>
</protein>
<feature type="transmembrane region" description="Helical" evidence="6">
    <location>
        <begin position="116"/>
        <end position="137"/>
    </location>
</feature>
<keyword evidence="3" id="KW-0677">Repeat</keyword>
<feature type="transmembrane region" description="Helical" evidence="6">
    <location>
        <begin position="44"/>
        <end position="63"/>
    </location>
</feature>
<comment type="subcellular location">
    <subcellularLocation>
        <location evidence="1">Membrane</location>
        <topology evidence="1">Multi-pass membrane protein</topology>
    </subcellularLocation>
</comment>
<dbReference type="GO" id="GO:0005886">
    <property type="term" value="C:plasma membrane"/>
    <property type="evidence" value="ECO:0007669"/>
    <property type="project" value="TreeGrafter"/>
</dbReference>
<evidence type="ECO:0000313" key="8">
    <source>
        <dbReference type="EMBL" id="GFH24569.1"/>
    </source>
</evidence>
<dbReference type="PANTHER" id="PTHR10582">
    <property type="entry name" value="TRANSIENT RECEPTOR POTENTIAL ION CHANNEL PROTEIN"/>
    <property type="match status" value="1"/>
</dbReference>
<feature type="transmembrane region" description="Helical" evidence="6">
    <location>
        <begin position="75"/>
        <end position="96"/>
    </location>
</feature>
<comment type="caution">
    <text evidence="8">The sequence shown here is derived from an EMBL/GenBank/DDBJ whole genome shotgun (WGS) entry which is preliminary data.</text>
</comment>
<feature type="domain" description="Ion transport" evidence="7">
    <location>
        <begin position="23"/>
        <end position="189"/>
    </location>
</feature>
<proteinExistence type="predicted"/>
<sequence length="191" mass="21433">YWELSAQAKVHCIITGYLLCQAAYFAWNESKQVLAIGMAMYLRSGWNVFDMLSILLVLIIMPCQLARTGTAMGSFLAPTTAFACVMTWFKLFFYALAFEPTGPVVHMVFQMAFAVIPWATLMFMNLVAFGSALIVLYQYTASDSSFAGFGNTMFTLWTAVFGVFDVSVNLYEGGWRQLALGFFSFFLFINN</sequence>
<organism evidence="8 9">
    <name type="scientific">Haematococcus lacustris</name>
    <name type="common">Green alga</name>
    <name type="synonym">Haematococcus pluvialis</name>
    <dbReference type="NCBI Taxonomy" id="44745"/>
    <lineage>
        <taxon>Eukaryota</taxon>
        <taxon>Viridiplantae</taxon>
        <taxon>Chlorophyta</taxon>
        <taxon>core chlorophytes</taxon>
        <taxon>Chlorophyceae</taxon>
        <taxon>CS clade</taxon>
        <taxon>Chlamydomonadales</taxon>
        <taxon>Haematococcaceae</taxon>
        <taxon>Haematococcus</taxon>
    </lineage>
</organism>
<feature type="transmembrane region" description="Helical" evidence="6">
    <location>
        <begin position="174"/>
        <end position="190"/>
    </location>
</feature>
<feature type="non-terminal residue" evidence="8">
    <location>
        <position position="191"/>
    </location>
</feature>
<evidence type="ECO:0000256" key="1">
    <source>
        <dbReference type="ARBA" id="ARBA00004141"/>
    </source>
</evidence>
<keyword evidence="5 6" id="KW-0472">Membrane</keyword>
<evidence type="ECO:0000313" key="9">
    <source>
        <dbReference type="Proteomes" id="UP000485058"/>
    </source>
</evidence>
<evidence type="ECO:0000256" key="5">
    <source>
        <dbReference type="ARBA" id="ARBA00023136"/>
    </source>
</evidence>
<accession>A0A699ZY36</accession>
<keyword evidence="9" id="KW-1185">Reference proteome</keyword>
<keyword evidence="4 6" id="KW-1133">Transmembrane helix</keyword>
<gene>
    <name evidence="8" type="ORF">HaLaN_22388</name>
</gene>
<evidence type="ECO:0000256" key="2">
    <source>
        <dbReference type="ARBA" id="ARBA00022692"/>
    </source>
</evidence>
<dbReference type="InterPro" id="IPR024862">
    <property type="entry name" value="TRPV"/>
</dbReference>
<keyword evidence="2 6" id="KW-0812">Transmembrane</keyword>
<dbReference type="PANTHER" id="PTHR10582:SF2">
    <property type="entry name" value="INACTIVE"/>
    <property type="match status" value="1"/>
</dbReference>
<evidence type="ECO:0000256" key="3">
    <source>
        <dbReference type="ARBA" id="ARBA00022737"/>
    </source>
</evidence>
<reference evidence="8 9" key="1">
    <citation type="submission" date="2020-02" db="EMBL/GenBank/DDBJ databases">
        <title>Draft genome sequence of Haematococcus lacustris strain NIES-144.</title>
        <authorList>
            <person name="Morimoto D."/>
            <person name="Nakagawa S."/>
            <person name="Yoshida T."/>
            <person name="Sawayama S."/>
        </authorList>
    </citation>
    <scope>NUCLEOTIDE SEQUENCE [LARGE SCALE GENOMIC DNA]</scope>
    <source>
        <strain evidence="8 9">NIES-144</strain>
    </source>
</reference>
<evidence type="ECO:0000256" key="4">
    <source>
        <dbReference type="ARBA" id="ARBA00022989"/>
    </source>
</evidence>
<evidence type="ECO:0000256" key="6">
    <source>
        <dbReference type="SAM" id="Phobius"/>
    </source>
</evidence>
<dbReference type="Pfam" id="PF00520">
    <property type="entry name" value="Ion_trans"/>
    <property type="match status" value="1"/>
</dbReference>
<name>A0A699ZY36_HAELA</name>
<dbReference type="AlphaFoldDB" id="A0A699ZY36"/>
<dbReference type="EMBL" id="BLLF01002573">
    <property type="protein sequence ID" value="GFH24569.1"/>
    <property type="molecule type" value="Genomic_DNA"/>
</dbReference>
<dbReference type="GO" id="GO:0098703">
    <property type="term" value="P:calcium ion import across plasma membrane"/>
    <property type="evidence" value="ECO:0007669"/>
    <property type="project" value="TreeGrafter"/>
</dbReference>
<dbReference type="GO" id="GO:0005216">
    <property type="term" value="F:monoatomic ion channel activity"/>
    <property type="evidence" value="ECO:0007669"/>
    <property type="project" value="InterPro"/>
</dbReference>
<feature type="transmembrane region" description="Helical" evidence="6">
    <location>
        <begin position="149"/>
        <end position="168"/>
    </location>
</feature>
<evidence type="ECO:0000259" key="7">
    <source>
        <dbReference type="Pfam" id="PF00520"/>
    </source>
</evidence>
<dbReference type="InterPro" id="IPR005821">
    <property type="entry name" value="Ion_trans_dom"/>
</dbReference>
<dbReference type="Proteomes" id="UP000485058">
    <property type="component" value="Unassembled WGS sequence"/>
</dbReference>
<feature type="non-terminal residue" evidence="8">
    <location>
        <position position="1"/>
    </location>
</feature>